<dbReference type="Gene3D" id="3.20.20.80">
    <property type="entry name" value="Glycosidases"/>
    <property type="match status" value="1"/>
</dbReference>
<evidence type="ECO:0000313" key="6">
    <source>
        <dbReference type="Proteomes" id="UP000320386"/>
    </source>
</evidence>
<feature type="chain" id="PRO_5022048732" evidence="4">
    <location>
        <begin position="24"/>
        <end position="974"/>
    </location>
</feature>
<dbReference type="InterPro" id="IPR025092">
    <property type="entry name" value="Glyco_hydro_66"/>
</dbReference>
<dbReference type="Pfam" id="PF13199">
    <property type="entry name" value="Glyco_hydro_66"/>
    <property type="match status" value="1"/>
</dbReference>
<dbReference type="PROSITE" id="PS00018">
    <property type="entry name" value="EF_HAND_1"/>
    <property type="match status" value="2"/>
</dbReference>
<organism evidence="5 6">
    <name type="scientific">Mucisphaera calidilacus</name>
    <dbReference type="NCBI Taxonomy" id="2527982"/>
    <lineage>
        <taxon>Bacteria</taxon>
        <taxon>Pseudomonadati</taxon>
        <taxon>Planctomycetota</taxon>
        <taxon>Phycisphaerae</taxon>
        <taxon>Phycisphaerales</taxon>
        <taxon>Phycisphaeraceae</taxon>
        <taxon>Mucisphaera</taxon>
    </lineage>
</organism>
<dbReference type="InterPro" id="IPR013783">
    <property type="entry name" value="Ig-like_fold"/>
</dbReference>
<dbReference type="PROSITE" id="PS00448">
    <property type="entry name" value="CLOS_CELLULOSOME_RPT"/>
    <property type="match status" value="1"/>
</dbReference>
<keyword evidence="6" id="KW-1185">Reference proteome</keyword>
<dbReference type="GO" id="GO:0000272">
    <property type="term" value="P:polysaccharide catabolic process"/>
    <property type="evidence" value="ECO:0007669"/>
    <property type="project" value="InterPro"/>
</dbReference>
<dbReference type="KEGG" id="mcad:Pan265_03280"/>
<keyword evidence="5" id="KW-0808">Transferase</keyword>
<evidence type="ECO:0000256" key="1">
    <source>
        <dbReference type="ARBA" id="ARBA00010837"/>
    </source>
</evidence>
<name>A0A518BU41_9BACT</name>
<gene>
    <name evidence="5" type="ORF">Pan265_03280</name>
</gene>
<dbReference type="Gene3D" id="2.60.40.1180">
    <property type="entry name" value="Golgi alpha-mannosidase II"/>
    <property type="match status" value="1"/>
</dbReference>
<dbReference type="InterPro" id="IPR018247">
    <property type="entry name" value="EF_Hand_1_Ca_BS"/>
</dbReference>
<dbReference type="InterPro" id="IPR002105">
    <property type="entry name" value="Dockerin_1_rpt"/>
</dbReference>
<evidence type="ECO:0000256" key="4">
    <source>
        <dbReference type="SAM" id="SignalP"/>
    </source>
</evidence>
<accession>A0A518BU41</accession>
<dbReference type="GO" id="GO:0004553">
    <property type="term" value="F:hydrolase activity, hydrolyzing O-glycosyl compounds"/>
    <property type="evidence" value="ECO:0007669"/>
    <property type="project" value="InterPro"/>
</dbReference>
<dbReference type="CDD" id="cd14745">
    <property type="entry name" value="GH66"/>
    <property type="match status" value="1"/>
</dbReference>
<proteinExistence type="inferred from homology"/>
<comment type="similarity">
    <text evidence="1">Belongs to the glycosyl hydrolase 66 family.</text>
</comment>
<evidence type="ECO:0000256" key="3">
    <source>
        <dbReference type="SAM" id="MobiDB-lite"/>
    </source>
</evidence>
<feature type="compositionally biased region" description="Basic and acidic residues" evidence="3">
    <location>
        <begin position="955"/>
        <end position="965"/>
    </location>
</feature>
<reference evidence="5 6" key="1">
    <citation type="submission" date="2019-02" db="EMBL/GenBank/DDBJ databases">
        <title>Deep-cultivation of Planctomycetes and their phenomic and genomic characterization uncovers novel biology.</title>
        <authorList>
            <person name="Wiegand S."/>
            <person name="Jogler M."/>
            <person name="Boedeker C."/>
            <person name="Pinto D."/>
            <person name="Vollmers J."/>
            <person name="Rivas-Marin E."/>
            <person name="Kohn T."/>
            <person name="Peeters S.H."/>
            <person name="Heuer A."/>
            <person name="Rast P."/>
            <person name="Oberbeckmann S."/>
            <person name="Bunk B."/>
            <person name="Jeske O."/>
            <person name="Meyerdierks A."/>
            <person name="Storesund J.E."/>
            <person name="Kallscheuer N."/>
            <person name="Luecker S."/>
            <person name="Lage O.M."/>
            <person name="Pohl T."/>
            <person name="Merkel B.J."/>
            <person name="Hornburger P."/>
            <person name="Mueller R.-W."/>
            <person name="Bruemmer F."/>
            <person name="Labrenz M."/>
            <person name="Spormann A.M."/>
            <person name="Op den Camp H."/>
            <person name="Overmann J."/>
            <person name="Amann R."/>
            <person name="Jetten M.S.M."/>
            <person name="Mascher T."/>
            <person name="Medema M.H."/>
            <person name="Devos D.P."/>
            <person name="Kaster A.-K."/>
            <person name="Ovreas L."/>
            <person name="Rohde M."/>
            <person name="Galperin M.Y."/>
            <person name="Jogler C."/>
        </authorList>
    </citation>
    <scope>NUCLEOTIDE SEQUENCE [LARGE SCALE GENOMIC DNA]</scope>
    <source>
        <strain evidence="5 6">Pan265</strain>
    </source>
</reference>
<sequence length="974" mass="106504" precursor="true">MKPSVCRLPVIIVTALFCGHADAAMTLEGSAARYDPGDPINLRLDTPAQVTNATAEVTYRYLGDVVATQQFEVNGSEATWQWLAPDDDFRGYTAEVRLYEQQTLIDSGSIAIDVSSDWAKFPRYGFLSDYSFLSASQMDAVIDDLNRHHINGLQFYDWHSTHHRPLEGSVQNPAFSWRDIANRRNYRTTVEGYIERARDRNMVTMAYNLLYGVNEAAGAAQDGVSPDWFLYRDSQQGSKDIHTLPAGWKSDVSLVDPYNAGWREHIAQETARAAEAYGFDGWHVDQLGDRGQVYAANGRPVDLEPATGAFVSAMASHPDLVGQRFVANAVNQYGQAALAIAPVDFLYTEVWNPNEHYNDLAGVLMDNHELSGGQLNSVLAAYMNYDHADQPGAFNTPAVLMTDAVIFAFGGAHIELGEHMLGKEYFPNNTLAQDATLRQATRAYYDFLVGYQNLLRNGGTFHTHRLTSPTHPMSDWPAQQGRVAALSKTVGEHEVFHLINFLDAAHMNWRDTNATQPQPLRRDDIVLETHTQRRLNKAWFATPDDSNGLPSDVAFLQSPNGFVRFTVPSLEIWTMVVAEGDAPRGHDQANDPAYDHGWTDGSDGGHGFGPWSLRATSTAGGFAGFFRPDDAQDSRGLDNTGSDHASTGVTLASFANKGSGIEQATALRTLDETLDSAGDTFRVTFEHGTITGQVGFTLREVSTAEVPSDYAIGSRFQLLALAGSANYQILDADGIFDTGVPLTDLGITAQVRLIDLHTYDLTLWRYETPRDFDPVAHTFTGRSLALSDPIVGFALFQHDAAGGLIQDDVFWNHISYTLGEASPNDLNADGVVDLDDLDYLVGHQFDYNGDGYDASDVSDFASEVLGLRIGDVNADGNIDLLDLSLLASHFDLPGTLWSQGNLNGDAAGTDLLDLSLLASNFGSSAILPEPTSVLAMGLVILARSRRSRASASNPGEKRIIPDGQRHARSSCFHN</sequence>
<dbReference type="AlphaFoldDB" id="A0A518BU41"/>
<feature type="region of interest" description="Disordered" evidence="3">
    <location>
        <begin position="949"/>
        <end position="974"/>
    </location>
</feature>
<feature type="signal peptide" evidence="4">
    <location>
        <begin position="1"/>
        <end position="23"/>
    </location>
</feature>
<dbReference type="Proteomes" id="UP000320386">
    <property type="component" value="Chromosome"/>
</dbReference>
<dbReference type="InterPro" id="IPR013780">
    <property type="entry name" value="Glyco_hydro_b"/>
</dbReference>
<protein>
    <submittedName>
        <fullName evidence="5">Cycloisomaltooligosaccharide glucanotransferase</fullName>
        <ecNumber evidence="5">2.4.1.248</ecNumber>
    </submittedName>
</protein>
<keyword evidence="2 4" id="KW-0732">Signal</keyword>
<dbReference type="EMBL" id="CP036280">
    <property type="protein sequence ID" value="QDU70500.1"/>
    <property type="molecule type" value="Genomic_DNA"/>
</dbReference>
<dbReference type="InterPro" id="IPR036439">
    <property type="entry name" value="Dockerin_dom_sf"/>
</dbReference>
<dbReference type="GO" id="GO:0016757">
    <property type="term" value="F:glycosyltransferase activity"/>
    <property type="evidence" value="ECO:0007669"/>
    <property type="project" value="UniProtKB-KW"/>
</dbReference>
<dbReference type="OrthoDB" id="9778932at2"/>
<dbReference type="EC" id="2.4.1.248" evidence="5"/>
<dbReference type="Gene3D" id="1.10.1330.10">
    <property type="entry name" value="Dockerin domain"/>
    <property type="match status" value="1"/>
</dbReference>
<keyword evidence="5" id="KW-0328">Glycosyltransferase</keyword>
<evidence type="ECO:0000313" key="5">
    <source>
        <dbReference type="EMBL" id="QDU70500.1"/>
    </source>
</evidence>
<evidence type="ECO:0000256" key="2">
    <source>
        <dbReference type="ARBA" id="ARBA00022729"/>
    </source>
</evidence>
<dbReference type="Gene3D" id="2.60.40.10">
    <property type="entry name" value="Immunoglobulins"/>
    <property type="match status" value="1"/>
</dbReference>